<feature type="transmembrane region" description="Helical" evidence="1">
    <location>
        <begin position="21"/>
        <end position="39"/>
    </location>
</feature>
<protein>
    <submittedName>
        <fullName evidence="2">Uncharacterized protein</fullName>
    </submittedName>
</protein>
<reference evidence="2 3" key="1">
    <citation type="submission" date="2020-04" db="EMBL/GenBank/DDBJ databases">
        <authorList>
            <person name="Liu A."/>
        </authorList>
    </citation>
    <scope>NUCLEOTIDE SEQUENCE [LARGE SCALE GENOMIC DNA]</scope>
    <source>
        <strain evidence="2 3">RZ02</strain>
    </source>
</reference>
<keyword evidence="1" id="KW-0472">Membrane</keyword>
<sequence>MEAVIQMKVALTEWSGLARDAMHIYVALIIFMLACLRWRAWQWKPWFLVLLAALIGEAIDIRESLRLDNRAYLAGNWHDLWNTMLLPTVLMLTARYTTILAPRSCNQSDKESCSGDEP</sequence>
<accession>A0A848QL68</accession>
<proteinExistence type="predicted"/>
<dbReference type="EMBL" id="JABCRE010000002">
    <property type="protein sequence ID" value="NMW31569.1"/>
    <property type="molecule type" value="Genomic_DNA"/>
</dbReference>
<keyword evidence="3" id="KW-1185">Reference proteome</keyword>
<dbReference type="AlphaFoldDB" id="A0A848QL68"/>
<name>A0A848QL68_9SPHN</name>
<keyword evidence="1" id="KW-0812">Transmembrane</keyword>
<gene>
    <name evidence="2" type="ORF">HKD42_05810</name>
</gene>
<keyword evidence="1" id="KW-1133">Transmembrane helix</keyword>
<evidence type="ECO:0000313" key="3">
    <source>
        <dbReference type="Proteomes" id="UP000561181"/>
    </source>
</evidence>
<comment type="caution">
    <text evidence="2">The sequence shown here is derived from an EMBL/GenBank/DDBJ whole genome shotgun (WGS) entry which is preliminary data.</text>
</comment>
<dbReference type="RefSeq" id="WP_170011131.1">
    <property type="nucleotide sequence ID" value="NZ_JABCRE010000002.1"/>
</dbReference>
<evidence type="ECO:0000313" key="2">
    <source>
        <dbReference type="EMBL" id="NMW31569.1"/>
    </source>
</evidence>
<dbReference type="Proteomes" id="UP000561181">
    <property type="component" value="Unassembled WGS sequence"/>
</dbReference>
<organism evidence="2 3">
    <name type="scientific">Pontixanthobacter rizhaonensis</name>
    <dbReference type="NCBI Taxonomy" id="2730337"/>
    <lineage>
        <taxon>Bacteria</taxon>
        <taxon>Pseudomonadati</taxon>
        <taxon>Pseudomonadota</taxon>
        <taxon>Alphaproteobacteria</taxon>
        <taxon>Sphingomonadales</taxon>
        <taxon>Erythrobacteraceae</taxon>
        <taxon>Pontixanthobacter</taxon>
    </lineage>
</organism>
<evidence type="ECO:0000256" key="1">
    <source>
        <dbReference type="SAM" id="Phobius"/>
    </source>
</evidence>